<dbReference type="GO" id="GO:0050567">
    <property type="term" value="F:glutaminyl-tRNA synthase (glutamine-hydrolyzing) activity"/>
    <property type="evidence" value="ECO:0007669"/>
    <property type="project" value="TreeGrafter"/>
</dbReference>
<feature type="domain" description="Amidase" evidence="2">
    <location>
        <begin position="1"/>
        <end position="112"/>
    </location>
</feature>
<organism evidence="3 4">
    <name type="scientific">Geodia barretti</name>
    <name type="common">Barrett's horny sponge</name>
    <dbReference type="NCBI Taxonomy" id="519541"/>
    <lineage>
        <taxon>Eukaryota</taxon>
        <taxon>Metazoa</taxon>
        <taxon>Porifera</taxon>
        <taxon>Demospongiae</taxon>
        <taxon>Heteroscleromorpha</taxon>
        <taxon>Tetractinellida</taxon>
        <taxon>Astrophorina</taxon>
        <taxon>Geodiidae</taxon>
        <taxon>Geodia</taxon>
    </lineage>
</organism>
<feature type="compositionally biased region" description="Low complexity" evidence="1">
    <location>
        <begin position="79"/>
        <end position="89"/>
    </location>
</feature>
<keyword evidence="4" id="KW-1185">Reference proteome</keyword>
<name>A0AA35WCQ7_GEOBA</name>
<gene>
    <name evidence="3" type="ORF">GBAR_LOCUS5801</name>
</gene>
<dbReference type="PANTHER" id="PTHR11895:SF73">
    <property type="entry name" value="AMIDASE FAMILY PROTEIN"/>
    <property type="match status" value="1"/>
</dbReference>
<reference evidence="3" key="1">
    <citation type="submission" date="2023-03" db="EMBL/GenBank/DDBJ databases">
        <authorList>
            <person name="Steffen K."/>
            <person name="Cardenas P."/>
        </authorList>
    </citation>
    <scope>NUCLEOTIDE SEQUENCE</scope>
</reference>
<dbReference type="Proteomes" id="UP001174909">
    <property type="component" value="Unassembled WGS sequence"/>
</dbReference>
<comment type="caution">
    <text evidence="3">The sequence shown here is derived from an EMBL/GenBank/DDBJ whole genome shotgun (WGS) entry which is preliminary data.</text>
</comment>
<proteinExistence type="predicted"/>
<protein>
    <submittedName>
        <fullName evidence="3">Glutamyl-tRNA(Gln) amidotransferase subunit A</fullName>
    </submittedName>
</protein>
<evidence type="ECO:0000256" key="1">
    <source>
        <dbReference type="SAM" id="MobiDB-lite"/>
    </source>
</evidence>
<dbReference type="SUPFAM" id="SSF75304">
    <property type="entry name" value="Amidase signature (AS) enzymes"/>
    <property type="match status" value="1"/>
</dbReference>
<dbReference type="AlphaFoldDB" id="A0AA35WCQ7"/>
<feature type="region of interest" description="Disordered" evidence="1">
    <location>
        <begin position="59"/>
        <end position="89"/>
    </location>
</feature>
<evidence type="ECO:0000259" key="2">
    <source>
        <dbReference type="Pfam" id="PF01425"/>
    </source>
</evidence>
<dbReference type="InterPro" id="IPR023631">
    <property type="entry name" value="Amidase_dom"/>
</dbReference>
<sequence length="127" mass="13337">MHGIPVAVKDQIKTKGILTTWGSRILEDYVPDEDATVIANLKRSGAILLGKHNMSGFAMGDGSDHPYGTPRNPWSLEHSPGATSSGSGAATAASLCATSLGEDTTGSIRGPCFVLRGRWDKADLRKG</sequence>
<evidence type="ECO:0000313" key="4">
    <source>
        <dbReference type="Proteomes" id="UP001174909"/>
    </source>
</evidence>
<dbReference type="PANTHER" id="PTHR11895">
    <property type="entry name" value="TRANSAMIDASE"/>
    <property type="match status" value="1"/>
</dbReference>
<evidence type="ECO:0000313" key="3">
    <source>
        <dbReference type="EMBL" id="CAI8008472.1"/>
    </source>
</evidence>
<dbReference type="Pfam" id="PF01425">
    <property type="entry name" value="Amidase"/>
    <property type="match status" value="1"/>
</dbReference>
<dbReference type="EMBL" id="CASHTH010000848">
    <property type="protein sequence ID" value="CAI8008472.1"/>
    <property type="molecule type" value="Genomic_DNA"/>
</dbReference>
<dbReference type="Gene3D" id="3.90.1300.10">
    <property type="entry name" value="Amidase signature (AS) domain"/>
    <property type="match status" value="1"/>
</dbReference>
<accession>A0AA35WCQ7</accession>
<dbReference type="InterPro" id="IPR000120">
    <property type="entry name" value="Amidase"/>
</dbReference>
<dbReference type="InterPro" id="IPR036928">
    <property type="entry name" value="AS_sf"/>
</dbReference>